<keyword evidence="4" id="KW-1185">Reference proteome</keyword>
<sequence length="150" mass="14782">MVIEQGFGSGQEAAGVAARGGPPHRAATPMGRRVLARRRIGVVVALGMLGLVGWTGAGLFAAGDEGGAAPAALAEAQAAPAPSDAPAGVRASEVDGGIVVVGEGETLWELAPAEVDPQAWAGEVAAHNEVEPTEVRAGQPLRVPPGAGEG</sequence>
<dbReference type="Proteomes" id="UP000291469">
    <property type="component" value="Chromosome"/>
</dbReference>
<feature type="region of interest" description="Disordered" evidence="1">
    <location>
        <begin position="128"/>
        <end position="150"/>
    </location>
</feature>
<evidence type="ECO:0000256" key="1">
    <source>
        <dbReference type="SAM" id="MobiDB-lite"/>
    </source>
</evidence>
<reference evidence="3 4" key="1">
    <citation type="submission" date="2019-01" db="EMBL/GenBank/DDBJ databases">
        <title>Egibacter rhizosphaerae EGI 80759T.</title>
        <authorList>
            <person name="Chen D.-D."/>
            <person name="Tian Y."/>
            <person name="Jiao J.-Y."/>
            <person name="Zhang X.-T."/>
            <person name="Zhang Y.-G."/>
            <person name="Zhang Y."/>
            <person name="Xiao M."/>
            <person name="Shu W.-S."/>
            <person name="Li W.-J."/>
        </authorList>
    </citation>
    <scope>NUCLEOTIDE SEQUENCE [LARGE SCALE GENOMIC DNA]</scope>
    <source>
        <strain evidence="3 4">EGI 80759</strain>
    </source>
</reference>
<keyword evidence="2" id="KW-0472">Membrane</keyword>
<feature type="region of interest" description="Disordered" evidence="1">
    <location>
        <begin position="1"/>
        <end position="28"/>
    </location>
</feature>
<gene>
    <name evidence="3" type="ORF">ER308_18085</name>
</gene>
<keyword evidence="2" id="KW-0812">Transmembrane</keyword>
<dbReference type="RefSeq" id="WP_131156285.1">
    <property type="nucleotide sequence ID" value="NZ_CP036402.1"/>
</dbReference>
<dbReference type="AlphaFoldDB" id="A0A411YJJ1"/>
<organism evidence="3 4">
    <name type="scientific">Egibacter rhizosphaerae</name>
    <dbReference type="NCBI Taxonomy" id="1670831"/>
    <lineage>
        <taxon>Bacteria</taxon>
        <taxon>Bacillati</taxon>
        <taxon>Actinomycetota</taxon>
        <taxon>Nitriliruptoria</taxon>
        <taxon>Egibacterales</taxon>
        <taxon>Egibacteraceae</taxon>
        <taxon>Egibacter</taxon>
    </lineage>
</organism>
<keyword evidence="2" id="KW-1133">Transmembrane helix</keyword>
<proteinExistence type="predicted"/>
<protein>
    <recommendedName>
        <fullName evidence="5">LysM domain-containing protein</fullName>
    </recommendedName>
</protein>
<feature type="transmembrane region" description="Helical" evidence="2">
    <location>
        <begin position="40"/>
        <end position="62"/>
    </location>
</feature>
<evidence type="ECO:0008006" key="5">
    <source>
        <dbReference type="Google" id="ProtNLM"/>
    </source>
</evidence>
<name>A0A411YJJ1_9ACTN</name>
<dbReference type="KEGG" id="erz:ER308_18085"/>
<dbReference type="EMBL" id="CP036402">
    <property type="protein sequence ID" value="QBI21292.1"/>
    <property type="molecule type" value="Genomic_DNA"/>
</dbReference>
<evidence type="ECO:0000313" key="4">
    <source>
        <dbReference type="Proteomes" id="UP000291469"/>
    </source>
</evidence>
<evidence type="ECO:0000313" key="3">
    <source>
        <dbReference type="EMBL" id="QBI21292.1"/>
    </source>
</evidence>
<evidence type="ECO:0000256" key="2">
    <source>
        <dbReference type="SAM" id="Phobius"/>
    </source>
</evidence>
<accession>A0A411YJJ1</accession>